<dbReference type="PROSITE" id="PS50082">
    <property type="entry name" value="WD_REPEATS_2"/>
    <property type="match status" value="5"/>
</dbReference>
<dbReference type="InterPro" id="IPR015943">
    <property type="entry name" value="WD40/YVTN_repeat-like_dom_sf"/>
</dbReference>
<evidence type="ECO:0000313" key="6">
    <source>
        <dbReference type="EMBL" id="PSC71489.1"/>
    </source>
</evidence>
<feature type="repeat" description="WD" evidence="3">
    <location>
        <begin position="69"/>
        <end position="103"/>
    </location>
</feature>
<dbReference type="PRINTS" id="PR00320">
    <property type="entry name" value="GPROTEINBRPT"/>
</dbReference>
<dbReference type="AlphaFoldDB" id="A0A2P6VBM5"/>
<dbReference type="InterPro" id="IPR020472">
    <property type="entry name" value="WD40_PAC1"/>
</dbReference>
<protein>
    <submittedName>
        <fullName evidence="6">WD repeat-containing 5</fullName>
    </submittedName>
</protein>
<organism evidence="6 7">
    <name type="scientific">Micractinium conductrix</name>
    <dbReference type="NCBI Taxonomy" id="554055"/>
    <lineage>
        <taxon>Eukaryota</taxon>
        <taxon>Viridiplantae</taxon>
        <taxon>Chlorophyta</taxon>
        <taxon>core chlorophytes</taxon>
        <taxon>Trebouxiophyceae</taxon>
        <taxon>Chlorellales</taxon>
        <taxon>Chlorellaceae</taxon>
        <taxon>Chlorella clade</taxon>
        <taxon>Micractinium</taxon>
    </lineage>
</organism>
<dbReference type="InterPro" id="IPR059122">
    <property type="entry name" value="Beta-prop_WDR5-like"/>
</dbReference>
<dbReference type="CDD" id="cd00200">
    <property type="entry name" value="WD40"/>
    <property type="match status" value="1"/>
</dbReference>
<dbReference type="InterPro" id="IPR001680">
    <property type="entry name" value="WD40_rpt"/>
</dbReference>
<feature type="compositionally biased region" description="Low complexity" evidence="4">
    <location>
        <begin position="1"/>
        <end position="27"/>
    </location>
</feature>
<dbReference type="PROSITE" id="PS00678">
    <property type="entry name" value="WD_REPEATS_1"/>
    <property type="match status" value="3"/>
</dbReference>
<reference evidence="6 7" key="1">
    <citation type="journal article" date="2018" name="Plant J.">
        <title>Genome sequences of Chlorella sorokiniana UTEX 1602 and Micractinium conductrix SAG 241.80: implications to maltose excretion by a green alga.</title>
        <authorList>
            <person name="Arriola M.B."/>
            <person name="Velmurugan N."/>
            <person name="Zhang Y."/>
            <person name="Plunkett M.H."/>
            <person name="Hondzo H."/>
            <person name="Barney B.M."/>
        </authorList>
    </citation>
    <scope>NUCLEOTIDE SEQUENCE [LARGE SCALE GENOMIC DNA]</scope>
    <source>
        <strain evidence="6 7">SAG 241.80</strain>
    </source>
</reference>
<keyword evidence="2" id="KW-0677">Repeat</keyword>
<dbReference type="SMART" id="SM00320">
    <property type="entry name" value="WD40"/>
    <property type="match status" value="7"/>
</dbReference>
<feature type="repeat" description="WD" evidence="3">
    <location>
        <begin position="104"/>
        <end position="145"/>
    </location>
</feature>
<dbReference type="InterPro" id="IPR019775">
    <property type="entry name" value="WD40_repeat_CS"/>
</dbReference>
<keyword evidence="7" id="KW-1185">Reference proteome</keyword>
<feature type="repeat" description="WD" evidence="3">
    <location>
        <begin position="188"/>
        <end position="232"/>
    </location>
</feature>
<sequence>MAQQGTAAPAAQAPLPTENGAAAAPAADGKPVAGTLELPSAYQARDDLRDAPGYRLLHSMSGAHGGGAVTSLRFDRAGLRLASGGTDGTAAIWDVDSGRELHRLRGHTSGISDVAWSPDGALLATASDDTTLRVWDAASGVCLRVLRGHTHYVSCCAFSSGSNLLVSGGYDETIRVWDVRHARNIKIIPGHSDPVSGVALSGEPGLGELIASCSFDGMTRVWHTGTGRCQASLTDSANPALASVRFTPNGRFLLTATLDGRMLLWDYRQRKVKKTYKGHVNKHSCCQATFVINVTGDKLVACGSEDHHVYLYDLQNRSVVGLLRGRPTADAPGDGHCSIVLSVDAAMEAGRQFIASGGHHGDGAVKVWAHDSVGGGSGGPSPMDAS</sequence>
<comment type="caution">
    <text evidence="6">The sequence shown here is derived from an EMBL/GenBank/DDBJ whole genome shotgun (WGS) entry which is preliminary data.</text>
</comment>
<dbReference type="PANTHER" id="PTHR19848">
    <property type="entry name" value="WD40 REPEAT PROTEIN"/>
    <property type="match status" value="1"/>
</dbReference>
<dbReference type="SUPFAM" id="SSF50978">
    <property type="entry name" value="WD40 repeat-like"/>
    <property type="match status" value="1"/>
</dbReference>
<name>A0A2P6VBM5_9CHLO</name>
<dbReference type="OrthoDB" id="674604at2759"/>
<feature type="repeat" description="WD" evidence="3">
    <location>
        <begin position="234"/>
        <end position="275"/>
    </location>
</feature>
<evidence type="ECO:0000259" key="5">
    <source>
        <dbReference type="Pfam" id="PF25175"/>
    </source>
</evidence>
<evidence type="ECO:0000256" key="3">
    <source>
        <dbReference type="PROSITE-ProRule" id="PRU00221"/>
    </source>
</evidence>
<proteinExistence type="predicted"/>
<feature type="region of interest" description="Disordered" evidence="4">
    <location>
        <begin position="1"/>
        <end position="28"/>
    </location>
</feature>
<evidence type="ECO:0000256" key="4">
    <source>
        <dbReference type="SAM" id="MobiDB-lite"/>
    </source>
</evidence>
<keyword evidence="1 3" id="KW-0853">WD repeat</keyword>
<dbReference type="PANTHER" id="PTHR19848:SF8">
    <property type="entry name" value="F-BOX AND WD REPEAT DOMAIN CONTAINING 7"/>
    <property type="match status" value="1"/>
</dbReference>
<feature type="domain" description="WDR5-like beta-propeller" evidence="5">
    <location>
        <begin position="67"/>
        <end position="368"/>
    </location>
</feature>
<evidence type="ECO:0000256" key="2">
    <source>
        <dbReference type="ARBA" id="ARBA00022737"/>
    </source>
</evidence>
<dbReference type="Pfam" id="PF25175">
    <property type="entry name" value="Beta-prop_WDR5"/>
    <property type="match status" value="1"/>
</dbReference>
<dbReference type="EMBL" id="LHPF02000014">
    <property type="protein sequence ID" value="PSC71489.1"/>
    <property type="molecule type" value="Genomic_DNA"/>
</dbReference>
<dbReference type="PROSITE" id="PS50294">
    <property type="entry name" value="WD_REPEATS_REGION"/>
    <property type="match status" value="3"/>
</dbReference>
<dbReference type="Gene3D" id="2.130.10.10">
    <property type="entry name" value="YVTN repeat-like/Quinoprotein amine dehydrogenase"/>
    <property type="match status" value="1"/>
</dbReference>
<gene>
    <name evidence="6" type="ORF">C2E20_5025</name>
</gene>
<dbReference type="Proteomes" id="UP000239649">
    <property type="component" value="Unassembled WGS sequence"/>
</dbReference>
<dbReference type="STRING" id="554055.A0A2P6VBM5"/>
<feature type="repeat" description="WD" evidence="3">
    <location>
        <begin position="146"/>
        <end position="187"/>
    </location>
</feature>
<evidence type="ECO:0000256" key="1">
    <source>
        <dbReference type="ARBA" id="ARBA00022574"/>
    </source>
</evidence>
<evidence type="ECO:0000313" key="7">
    <source>
        <dbReference type="Proteomes" id="UP000239649"/>
    </source>
</evidence>
<accession>A0A2P6VBM5</accession>
<dbReference type="InterPro" id="IPR036322">
    <property type="entry name" value="WD40_repeat_dom_sf"/>
</dbReference>